<dbReference type="Pfam" id="PF00270">
    <property type="entry name" value="DEAD"/>
    <property type="match status" value="1"/>
</dbReference>
<dbReference type="Gene3D" id="3.40.50.300">
    <property type="entry name" value="P-loop containing nucleotide triphosphate hydrolases"/>
    <property type="match status" value="2"/>
</dbReference>
<dbReference type="CDD" id="cd18787">
    <property type="entry name" value="SF2_C_DEAD"/>
    <property type="match status" value="1"/>
</dbReference>
<comment type="similarity">
    <text evidence="5 7">Belongs to the DEAD box helicase family.</text>
</comment>
<evidence type="ECO:0000256" key="7">
    <source>
        <dbReference type="RuleBase" id="RU000492"/>
    </source>
</evidence>
<dbReference type="NCBIfam" id="NF008744">
    <property type="entry name" value="PRK11776.1"/>
    <property type="match status" value="1"/>
</dbReference>
<name>A0A094JM33_9GAMM</name>
<dbReference type="InterPro" id="IPR027417">
    <property type="entry name" value="P-loop_NTPase"/>
</dbReference>
<dbReference type="PROSITE" id="PS00039">
    <property type="entry name" value="DEAD_ATP_HELICASE"/>
    <property type="match status" value="1"/>
</dbReference>
<dbReference type="PROSITE" id="PS51192">
    <property type="entry name" value="HELICASE_ATP_BIND_1"/>
    <property type="match status" value="1"/>
</dbReference>
<evidence type="ECO:0000313" key="11">
    <source>
        <dbReference type="EMBL" id="KFZ39114.1"/>
    </source>
</evidence>
<dbReference type="InterPro" id="IPR011545">
    <property type="entry name" value="DEAD/DEAH_box_helicase_dom"/>
</dbReference>
<evidence type="ECO:0000256" key="3">
    <source>
        <dbReference type="ARBA" id="ARBA00022806"/>
    </source>
</evidence>
<sequence length="462" mass="50440">MTSSTATDFSALPLKKSLIATVADLGFAHMTPIQAQSLPAILDGRDVLAQAKTGSGKTCAFGLGILQLLDVKKFRVQSLVLCPTRELADQVASELRKFARGIHNIKILTLCGGTPIGPQIGSLEHGAHIIVGTPGRVLEHLEQRRLFLDDVNQFVMDEADRMLEMGFTEALDQIRAFLPRKRQNLLFSATFPASILALAKETLQQPVEVKVAESATNANIQQTFYRISNIEGRRQGVYQLLLKQRPESAVVFCNTKQETQDVADFLADKGFDAVALHGDLDQRERDRALVAFALKSAVVMVATDVAARGLDIDALDLVINYQLAFEQEAHVHRIGRTGRAGAKGVALSLVAPNDDMRLALLEDRYGTLQFDELPEVTNTAPLLANMSCIRIEGGKKHKLRPGDILGALTAGNDINGSDVGKIQVNDIWAYVAVRRELGKQAAKKLSNGKLKGKSFRAWVMGR</sequence>
<protein>
    <submittedName>
        <fullName evidence="11">DEAD/DEAH box helicase</fullName>
    </submittedName>
</protein>
<evidence type="ECO:0000259" key="10">
    <source>
        <dbReference type="PROSITE" id="PS51195"/>
    </source>
</evidence>
<dbReference type="CDD" id="cd00268">
    <property type="entry name" value="DEADc"/>
    <property type="match status" value="1"/>
</dbReference>
<dbReference type="InterPro" id="IPR050079">
    <property type="entry name" value="DEAD_box_RNA_helicase"/>
</dbReference>
<dbReference type="EMBL" id="JPEO01000001">
    <property type="protein sequence ID" value="KFZ39114.1"/>
    <property type="molecule type" value="Genomic_DNA"/>
</dbReference>
<feature type="domain" description="Helicase ATP-binding" evidence="8">
    <location>
        <begin position="38"/>
        <end position="209"/>
    </location>
</feature>
<keyword evidence="1 7" id="KW-0547">Nucleotide-binding</keyword>
<dbReference type="Pfam" id="PF00271">
    <property type="entry name" value="Helicase_C"/>
    <property type="match status" value="1"/>
</dbReference>
<evidence type="ECO:0000313" key="12">
    <source>
        <dbReference type="Proteomes" id="UP000029264"/>
    </source>
</evidence>
<keyword evidence="4 7" id="KW-0067">ATP-binding</keyword>
<organism evidence="11 12">
    <name type="scientific">Shewanella mangrovi</name>
    <dbReference type="NCBI Taxonomy" id="1515746"/>
    <lineage>
        <taxon>Bacteria</taxon>
        <taxon>Pseudomonadati</taxon>
        <taxon>Pseudomonadota</taxon>
        <taxon>Gammaproteobacteria</taxon>
        <taxon>Alteromonadales</taxon>
        <taxon>Shewanellaceae</taxon>
        <taxon>Shewanella</taxon>
    </lineage>
</organism>
<dbReference type="InterPro" id="IPR000629">
    <property type="entry name" value="RNA-helicase_DEAD-box_CS"/>
</dbReference>
<accession>A0A094JM33</accession>
<evidence type="ECO:0000256" key="4">
    <source>
        <dbReference type="ARBA" id="ARBA00022840"/>
    </source>
</evidence>
<dbReference type="SMART" id="SM00487">
    <property type="entry name" value="DEXDc"/>
    <property type="match status" value="1"/>
</dbReference>
<keyword evidence="12" id="KW-1185">Reference proteome</keyword>
<dbReference type="PANTHER" id="PTHR47959">
    <property type="entry name" value="ATP-DEPENDENT RNA HELICASE RHLE-RELATED"/>
    <property type="match status" value="1"/>
</dbReference>
<dbReference type="STRING" id="1515746.HR45_01565"/>
<comment type="caution">
    <text evidence="11">The sequence shown here is derived from an EMBL/GenBank/DDBJ whole genome shotgun (WGS) entry which is preliminary data.</text>
</comment>
<evidence type="ECO:0000256" key="1">
    <source>
        <dbReference type="ARBA" id="ARBA00022741"/>
    </source>
</evidence>
<dbReference type="PANTHER" id="PTHR47959:SF1">
    <property type="entry name" value="ATP-DEPENDENT RNA HELICASE DBPA"/>
    <property type="match status" value="1"/>
</dbReference>
<dbReference type="InterPro" id="IPR001650">
    <property type="entry name" value="Helicase_C-like"/>
</dbReference>
<evidence type="ECO:0000256" key="5">
    <source>
        <dbReference type="ARBA" id="ARBA00038437"/>
    </source>
</evidence>
<dbReference type="InterPro" id="IPR014001">
    <property type="entry name" value="Helicase_ATP-bd"/>
</dbReference>
<dbReference type="Pfam" id="PF03880">
    <property type="entry name" value="DbpA"/>
    <property type="match status" value="1"/>
</dbReference>
<feature type="domain" description="DEAD-box RNA helicase Q" evidence="10">
    <location>
        <begin position="7"/>
        <end position="35"/>
    </location>
</feature>
<dbReference type="Gene3D" id="3.30.70.330">
    <property type="match status" value="1"/>
</dbReference>
<dbReference type="GO" id="GO:0003724">
    <property type="term" value="F:RNA helicase activity"/>
    <property type="evidence" value="ECO:0007669"/>
    <property type="project" value="InterPro"/>
</dbReference>
<reference evidence="11 12" key="1">
    <citation type="submission" date="2014-06" db="EMBL/GenBank/DDBJ databases">
        <title>Shewanella sp. YQH10.</title>
        <authorList>
            <person name="Liu Y."/>
            <person name="Zeng R."/>
        </authorList>
    </citation>
    <scope>NUCLEOTIDE SEQUENCE [LARGE SCALE GENOMIC DNA]</scope>
    <source>
        <strain evidence="11 12">YQH10</strain>
    </source>
</reference>
<dbReference type="InterPro" id="IPR014014">
    <property type="entry name" value="RNA_helicase_DEAD_Q_motif"/>
</dbReference>
<dbReference type="SUPFAM" id="SSF52540">
    <property type="entry name" value="P-loop containing nucleoside triphosphate hydrolases"/>
    <property type="match status" value="1"/>
</dbReference>
<feature type="domain" description="Helicase C-terminal" evidence="9">
    <location>
        <begin position="236"/>
        <end position="381"/>
    </location>
</feature>
<dbReference type="GO" id="GO:0003676">
    <property type="term" value="F:nucleic acid binding"/>
    <property type="evidence" value="ECO:0007669"/>
    <property type="project" value="InterPro"/>
</dbReference>
<keyword evidence="2 7" id="KW-0378">Hydrolase</keyword>
<dbReference type="InterPro" id="IPR005580">
    <property type="entry name" value="DbpA/CsdA_RNA-bd_dom"/>
</dbReference>
<dbReference type="PROSITE" id="PS51195">
    <property type="entry name" value="Q_MOTIF"/>
    <property type="match status" value="1"/>
</dbReference>
<evidence type="ECO:0000259" key="9">
    <source>
        <dbReference type="PROSITE" id="PS51194"/>
    </source>
</evidence>
<keyword evidence="3 7" id="KW-0347">Helicase</keyword>
<evidence type="ECO:0000256" key="2">
    <source>
        <dbReference type="ARBA" id="ARBA00022801"/>
    </source>
</evidence>
<evidence type="ECO:0000256" key="6">
    <source>
        <dbReference type="PROSITE-ProRule" id="PRU00552"/>
    </source>
</evidence>
<dbReference type="InterPro" id="IPR044742">
    <property type="entry name" value="DEAD/DEAH_RhlB"/>
</dbReference>
<dbReference type="PROSITE" id="PS51194">
    <property type="entry name" value="HELICASE_CTER"/>
    <property type="match status" value="1"/>
</dbReference>
<dbReference type="GO" id="GO:0005829">
    <property type="term" value="C:cytosol"/>
    <property type="evidence" value="ECO:0007669"/>
    <property type="project" value="TreeGrafter"/>
</dbReference>
<dbReference type="InterPro" id="IPR012677">
    <property type="entry name" value="Nucleotide-bd_a/b_plait_sf"/>
</dbReference>
<gene>
    <name evidence="11" type="ORF">HR45_01565</name>
</gene>
<dbReference type="eggNOG" id="COG0513">
    <property type="taxonomic scope" value="Bacteria"/>
</dbReference>
<dbReference type="SMART" id="SM00490">
    <property type="entry name" value="HELICc"/>
    <property type="match status" value="1"/>
</dbReference>
<proteinExistence type="inferred from homology"/>
<dbReference type="GO" id="GO:0005524">
    <property type="term" value="F:ATP binding"/>
    <property type="evidence" value="ECO:0007669"/>
    <property type="project" value="UniProtKB-KW"/>
</dbReference>
<evidence type="ECO:0000259" key="8">
    <source>
        <dbReference type="PROSITE" id="PS51192"/>
    </source>
</evidence>
<dbReference type="GO" id="GO:0016787">
    <property type="term" value="F:hydrolase activity"/>
    <property type="evidence" value="ECO:0007669"/>
    <property type="project" value="UniProtKB-KW"/>
</dbReference>
<dbReference type="AlphaFoldDB" id="A0A094JM33"/>
<dbReference type="Proteomes" id="UP000029264">
    <property type="component" value="Unassembled WGS sequence"/>
</dbReference>
<feature type="short sequence motif" description="Q motif" evidence="6">
    <location>
        <begin position="7"/>
        <end position="35"/>
    </location>
</feature>